<evidence type="ECO:0000256" key="2">
    <source>
        <dbReference type="ARBA" id="ARBA00022536"/>
    </source>
</evidence>
<feature type="domain" description="EGF-like" evidence="16">
    <location>
        <begin position="680"/>
        <end position="716"/>
    </location>
</feature>
<evidence type="ECO:0000256" key="8">
    <source>
        <dbReference type="ARBA" id="ARBA00022989"/>
    </source>
</evidence>
<evidence type="ECO:0000256" key="11">
    <source>
        <dbReference type="ARBA" id="ARBA00023180"/>
    </source>
</evidence>
<feature type="domain" description="Cadherin" evidence="17">
    <location>
        <begin position="92"/>
        <end position="206"/>
    </location>
</feature>
<keyword evidence="3" id="KW-0812">Transmembrane</keyword>
<accession>A0A7M7HN04</accession>
<evidence type="ECO:0000256" key="6">
    <source>
        <dbReference type="ARBA" id="ARBA00022837"/>
    </source>
</evidence>
<dbReference type="InterPro" id="IPR050971">
    <property type="entry name" value="Cadherin-domain_protein"/>
</dbReference>
<dbReference type="CDD" id="cd00110">
    <property type="entry name" value="LamG"/>
    <property type="match status" value="1"/>
</dbReference>
<dbReference type="Pfam" id="PF02210">
    <property type="entry name" value="Laminin_G_2"/>
    <property type="match status" value="1"/>
</dbReference>
<keyword evidence="5" id="KW-0677">Repeat</keyword>
<dbReference type="GO" id="GO:0007156">
    <property type="term" value="P:homophilic cell adhesion via plasma membrane adhesion molecules"/>
    <property type="evidence" value="ECO:0007669"/>
    <property type="project" value="InterPro"/>
</dbReference>
<dbReference type="InterPro" id="IPR013320">
    <property type="entry name" value="ConA-like_dom_sf"/>
</dbReference>
<feature type="disulfide bond" evidence="13">
    <location>
        <begin position="747"/>
        <end position="756"/>
    </location>
</feature>
<dbReference type="CDD" id="cd11304">
    <property type="entry name" value="Cadherin_repeat"/>
    <property type="match status" value="3"/>
</dbReference>
<keyword evidence="2 13" id="KW-0245">EGF-like domain</keyword>
<evidence type="ECO:0000256" key="4">
    <source>
        <dbReference type="ARBA" id="ARBA00022729"/>
    </source>
</evidence>
<dbReference type="CDD" id="cd00054">
    <property type="entry name" value="EGF_CA"/>
    <property type="match status" value="2"/>
</dbReference>
<dbReference type="InterPro" id="IPR020894">
    <property type="entry name" value="Cadherin_CS"/>
</dbReference>
<feature type="chain" id="PRO_5029743056" evidence="14">
    <location>
        <begin position="32"/>
        <end position="956"/>
    </location>
</feature>
<evidence type="ECO:0000259" key="16">
    <source>
        <dbReference type="PROSITE" id="PS50026"/>
    </source>
</evidence>
<feature type="signal peptide" evidence="14">
    <location>
        <begin position="1"/>
        <end position="31"/>
    </location>
</feature>
<feature type="disulfide bond" evidence="13">
    <location>
        <begin position="706"/>
        <end position="715"/>
    </location>
</feature>
<reference evidence="18" key="2">
    <citation type="submission" date="2021-01" db="UniProtKB">
        <authorList>
            <consortium name="EnsemblMetazoa"/>
        </authorList>
    </citation>
    <scope>IDENTIFICATION</scope>
</reference>
<dbReference type="InParanoid" id="A0A7M7HN04"/>
<keyword evidence="6 12" id="KW-0106">Calcium</keyword>
<comment type="caution">
    <text evidence="13">Lacks conserved residue(s) required for the propagation of feature annotation.</text>
</comment>
<name>A0A7M7HN04_STRPU</name>
<dbReference type="Pfam" id="PF00008">
    <property type="entry name" value="EGF"/>
    <property type="match status" value="1"/>
</dbReference>
<feature type="domain" description="Laminin G" evidence="15">
    <location>
        <begin position="758"/>
        <end position="950"/>
    </location>
</feature>
<dbReference type="SUPFAM" id="SSF57196">
    <property type="entry name" value="EGF/Laminin"/>
    <property type="match status" value="1"/>
</dbReference>
<keyword evidence="19" id="KW-1185">Reference proteome</keyword>
<dbReference type="Gene3D" id="2.60.120.200">
    <property type="match status" value="1"/>
</dbReference>
<dbReference type="PRINTS" id="PR00205">
    <property type="entry name" value="CADHERIN"/>
</dbReference>
<proteinExistence type="predicted"/>
<evidence type="ECO:0000256" key="13">
    <source>
        <dbReference type="PROSITE-ProRule" id="PRU00076"/>
    </source>
</evidence>
<dbReference type="InterPro" id="IPR001881">
    <property type="entry name" value="EGF-like_Ca-bd_dom"/>
</dbReference>
<organism evidence="18 19">
    <name type="scientific">Strongylocentrotus purpuratus</name>
    <name type="common">Purple sea urchin</name>
    <dbReference type="NCBI Taxonomy" id="7668"/>
    <lineage>
        <taxon>Eukaryota</taxon>
        <taxon>Metazoa</taxon>
        <taxon>Echinodermata</taxon>
        <taxon>Eleutherozoa</taxon>
        <taxon>Echinozoa</taxon>
        <taxon>Echinoidea</taxon>
        <taxon>Euechinoidea</taxon>
        <taxon>Echinacea</taxon>
        <taxon>Camarodonta</taxon>
        <taxon>Echinidea</taxon>
        <taxon>Strongylocentrotidae</taxon>
        <taxon>Strongylocentrotus</taxon>
    </lineage>
</organism>
<keyword evidence="9" id="KW-0472">Membrane</keyword>
<dbReference type="PROSITE" id="PS50268">
    <property type="entry name" value="CADHERIN_2"/>
    <property type="match status" value="3"/>
</dbReference>
<dbReference type="PROSITE" id="PS00232">
    <property type="entry name" value="CADHERIN_1"/>
    <property type="match status" value="2"/>
</dbReference>
<keyword evidence="7" id="KW-0130">Cell adhesion</keyword>
<dbReference type="SUPFAM" id="SSF49313">
    <property type="entry name" value="Cadherin-like"/>
    <property type="match status" value="4"/>
</dbReference>
<dbReference type="KEGG" id="spu:105440441"/>
<evidence type="ECO:0000313" key="18">
    <source>
        <dbReference type="EnsemblMetazoa" id="XP_011668857"/>
    </source>
</evidence>
<dbReference type="FunFam" id="2.10.25.10:FF:000255">
    <property type="entry name" value="Sushi, nidogen and EGF-like domains 1"/>
    <property type="match status" value="1"/>
</dbReference>
<evidence type="ECO:0000313" key="19">
    <source>
        <dbReference type="Proteomes" id="UP000007110"/>
    </source>
</evidence>
<dbReference type="SMART" id="SM00282">
    <property type="entry name" value="LamG"/>
    <property type="match status" value="1"/>
</dbReference>
<dbReference type="InterPro" id="IPR015919">
    <property type="entry name" value="Cadherin-like_sf"/>
</dbReference>
<dbReference type="AlphaFoldDB" id="A0A7M7HN04"/>
<dbReference type="PROSITE" id="PS01186">
    <property type="entry name" value="EGF_2"/>
    <property type="match status" value="2"/>
</dbReference>
<dbReference type="InterPro" id="IPR002126">
    <property type="entry name" value="Cadherin-like_dom"/>
</dbReference>
<evidence type="ECO:0000256" key="14">
    <source>
        <dbReference type="SAM" id="SignalP"/>
    </source>
</evidence>
<dbReference type="Gene3D" id="2.10.25.10">
    <property type="entry name" value="Laminin"/>
    <property type="match status" value="2"/>
</dbReference>
<protein>
    <submittedName>
        <fullName evidence="18">Uncharacterized protein</fullName>
    </submittedName>
</protein>
<dbReference type="RefSeq" id="XP_011668857.2">
    <property type="nucleotide sequence ID" value="XM_011670555.2"/>
</dbReference>
<dbReference type="PANTHER" id="PTHR24025:SF23">
    <property type="entry name" value="NEURAL-CADHERIN"/>
    <property type="match status" value="1"/>
</dbReference>
<evidence type="ECO:0000256" key="5">
    <source>
        <dbReference type="ARBA" id="ARBA00022737"/>
    </source>
</evidence>
<dbReference type="SMART" id="SM00112">
    <property type="entry name" value="CA"/>
    <property type="match status" value="3"/>
</dbReference>
<dbReference type="InterPro" id="IPR001791">
    <property type="entry name" value="Laminin_G"/>
</dbReference>
<keyword evidence="4 14" id="KW-0732">Signal</keyword>
<dbReference type="Gene3D" id="2.60.40.60">
    <property type="entry name" value="Cadherins"/>
    <property type="match status" value="4"/>
</dbReference>
<dbReference type="PROSITE" id="PS50025">
    <property type="entry name" value="LAM_G_DOMAIN"/>
    <property type="match status" value="1"/>
</dbReference>
<evidence type="ECO:0000259" key="17">
    <source>
        <dbReference type="PROSITE" id="PS50268"/>
    </source>
</evidence>
<evidence type="ECO:0000259" key="15">
    <source>
        <dbReference type="PROSITE" id="PS50025"/>
    </source>
</evidence>
<evidence type="ECO:0000256" key="12">
    <source>
        <dbReference type="PROSITE-ProRule" id="PRU00043"/>
    </source>
</evidence>
<feature type="domain" description="Cadherin" evidence="17">
    <location>
        <begin position="211"/>
        <end position="303"/>
    </location>
</feature>
<dbReference type="Proteomes" id="UP000007110">
    <property type="component" value="Unassembled WGS sequence"/>
</dbReference>
<feature type="domain" description="Cadherin" evidence="17">
    <location>
        <begin position="304"/>
        <end position="408"/>
    </location>
</feature>
<keyword evidence="8" id="KW-1133">Transmembrane helix</keyword>
<feature type="domain" description="EGF-like" evidence="16">
    <location>
        <begin position="720"/>
        <end position="757"/>
    </location>
</feature>
<reference evidence="19" key="1">
    <citation type="submission" date="2015-02" db="EMBL/GenBank/DDBJ databases">
        <title>Genome sequencing for Strongylocentrotus purpuratus.</title>
        <authorList>
            <person name="Murali S."/>
            <person name="Liu Y."/>
            <person name="Vee V."/>
            <person name="English A."/>
            <person name="Wang M."/>
            <person name="Skinner E."/>
            <person name="Han Y."/>
            <person name="Muzny D.M."/>
            <person name="Worley K.C."/>
            <person name="Gibbs R.A."/>
        </authorList>
    </citation>
    <scope>NUCLEOTIDE SEQUENCE</scope>
</reference>
<dbReference type="PANTHER" id="PTHR24025">
    <property type="entry name" value="DESMOGLEIN FAMILY MEMBER"/>
    <property type="match status" value="1"/>
</dbReference>
<dbReference type="GeneID" id="105440441"/>
<evidence type="ECO:0000256" key="9">
    <source>
        <dbReference type="ARBA" id="ARBA00023136"/>
    </source>
</evidence>
<keyword evidence="11" id="KW-0325">Glycoprotein</keyword>
<evidence type="ECO:0000256" key="7">
    <source>
        <dbReference type="ARBA" id="ARBA00022889"/>
    </source>
</evidence>
<dbReference type="EnsemblMetazoa" id="XM_011670555">
    <property type="protein sequence ID" value="XP_011668857"/>
    <property type="gene ID" value="LOC105440441"/>
</dbReference>
<dbReference type="InterPro" id="IPR000742">
    <property type="entry name" value="EGF"/>
</dbReference>
<dbReference type="GO" id="GO:0005509">
    <property type="term" value="F:calcium ion binding"/>
    <property type="evidence" value="ECO:0007669"/>
    <property type="project" value="UniProtKB-UniRule"/>
</dbReference>
<evidence type="ECO:0000256" key="10">
    <source>
        <dbReference type="ARBA" id="ARBA00023157"/>
    </source>
</evidence>
<dbReference type="PROSITE" id="PS50026">
    <property type="entry name" value="EGF_3"/>
    <property type="match status" value="2"/>
</dbReference>
<dbReference type="OrthoDB" id="26203at2759"/>
<dbReference type="PROSITE" id="PS00022">
    <property type="entry name" value="EGF_1"/>
    <property type="match status" value="2"/>
</dbReference>
<evidence type="ECO:0000256" key="1">
    <source>
        <dbReference type="ARBA" id="ARBA00004370"/>
    </source>
</evidence>
<comment type="subcellular location">
    <subcellularLocation>
        <location evidence="1">Membrane</location>
    </subcellularLocation>
</comment>
<sequence length="956" mass="106791">MAKMYHRNGHLSVNLLLLLWILFVDCPSVLTELRAGWIGRGSKVEETRAHPYRAPRATKINQDGPTQELSSSAADTMLGDDGTQDHGKILFYRRGYTATIREDATVGETVLTLQAFFKDQRTSAEAANIIYHIKQRKKSEESSDIPFHVDKATGEVRLSRALTPGAYTVTFLGYARDKRQPKNKAVCKVKIRVVNVGRFRFISKKFNGSIEENSVGEINASIKVRNTKVGLPVRYALRNVTPDDGSGFFGINVTTGSVWVFRSLDREYHKRYELNVVAICGEEQDEANLILSVLDVNDNPPRFPYDILRMYVYENVNVSISGETIVNASDIDEGQNAVVRYRILQGARGIIKVEPSSGQLYNRYHIDYERVKKFRLIVAAYSGTLFTTVRVFIHVIDRNDNAPEVPNFEVFYNGLPDDILSGTELARIPARDIDSEGKLRFVILGDAADQQQTDSQVTGKNDLLQVDSLTGTLRFKPKVHRLEVSEENQGSTEVTVFVSDGVHGRTARCRLELTSVSEAMIANSVNVRIPGVTQDEFLQSGGIGKLRMALSELLDAHKLNIFNIREMTEDGHPIVNISFSARNNENGFLSPRQIVNTIFFKRDQLQLLCGLLVIPAEDDRCLYETCGGYQRCMSRKTHTGGSSVSSRNSKSSVTFHGINPSVVQWCECPDPHTNNNCSEPLDFCHSKPCVNGGTCERTDDGYVCVCPLGYAGTNCEMDFERGQCFDGACKHHGVCENQRNGGFKCYCRVGFDGARCEMTARHFPTGAYMAFPTITHRSYMILSLNFSTLQTDGMIMYIGRYSQQHDFLALEIIGSQVAFSFAVGRLIMRVMVGVRGGVSDGNWHVIKLDYRDKIVEVLLDHCATGGEPSSSEDDELSNDPCIAFATQAVDVTTWFLDVNTPLLVGSLPAQQQETRILNEDFIGCIKDVMINNRMLDFAESLFDHNTEPGCPISRYR</sequence>
<keyword evidence="10 13" id="KW-1015">Disulfide bond</keyword>
<dbReference type="SMART" id="SM00179">
    <property type="entry name" value="EGF_CA"/>
    <property type="match status" value="2"/>
</dbReference>
<evidence type="ECO:0000256" key="3">
    <source>
        <dbReference type="ARBA" id="ARBA00022692"/>
    </source>
</evidence>
<dbReference type="SMART" id="SM00181">
    <property type="entry name" value="EGF"/>
    <property type="match status" value="2"/>
</dbReference>
<dbReference type="FunFam" id="2.10.25.10:FF:000286">
    <property type="entry name" value="Cadherin EGF LAG seven-pass G-type receptor 3"/>
    <property type="match status" value="1"/>
</dbReference>
<dbReference type="GO" id="GO:0005886">
    <property type="term" value="C:plasma membrane"/>
    <property type="evidence" value="ECO:0007669"/>
    <property type="project" value="InterPro"/>
</dbReference>
<dbReference type="OMA" id="TWFLDVN"/>
<dbReference type="Pfam" id="PF00028">
    <property type="entry name" value="Cadherin"/>
    <property type="match status" value="1"/>
</dbReference>
<dbReference type="SUPFAM" id="SSF49899">
    <property type="entry name" value="Concanavalin A-like lectins/glucanases"/>
    <property type="match status" value="1"/>
</dbReference>